<evidence type="ECO:0000313" key="2">
    <source>
        <dbReference type="EMBL" id="RQM20674.1"/>
    </source>
</evidence>
<evidence type="ECO:0008006" key="4">
    <source>
        <dbReference type="Google" id="ProtNLM"/>
    </source>
</evidence>
<keyword evidence="3" id="KW-1185">Reference proteome</keyword>
<name>A0A3R7Y429_APHAT</name>
<dbReference type="VEuPathDB" id="FungiDB:H257_13434"/>
<proteinExistence type="predicted"/>
<dbReference type="EMBL" id="MZMZ02003791">
    <property type="protein sequence ID" value="RQM20674.1"/>
    <property type="molecule type" value="Genomic_DNA"/>
</dbReference>
<feature type="compositionally biased region" description="Basic and acidic residues" evidence="1">
    <location>
        <begin position="84"/>
        <end position="102"/>
    </location>
</feature>
<feature type="region of interest" description="Disordered" evidence="1">
    <location>
        <begin position="84"/>
        <end position="104"/>
    </location>
</feature>
<dbReference type="AlphaFoldDB" id="A0A3R7Y429"/>
<accession>A0A3R7Y429</accession>
<organism evidence="2 3">
    <name type="scientific">Aphanomyces astaci</name>
    <name type="common">Crayfish plague agent</name>
    <dbReference type="NCBI Taxonomy" id="112090"/>
    <lineage>
        <taxon>Eukaryota</taxon>
        <taxon>Sar</taxon>
        <taxon>Stramenopiles</taxon>
        <taxon>Oomycota</taxon>
        <taxon>Saprolegniomycetes</taxon>
        <taxon>Saprolegniales</taxon>
        <taxon>Verrucalvaceae</taxon>
        <taxon>Aphanomyces</taxon>
    </lineage>
</organism>
<gene>
    <name evidence="2" type="ORF">B5M09_009707</name>
</gene>
<dbReference type="Proteomes" id="UP000284702">
    <property type="component" value="Unassembled WGS sequence"/>
</dbReference>
<comment type="caution">
    <text evidence="2">The sequence shown here is derived from an EMBL/GenBank/DDBJ whole genome shotgun (WGS) entry which is preliminary data.</text>
</comment>
<evidence type="ECO:0000313" key="3">
    <source>
        <dbReference type="Proteomes" id="UP000284702"/>
    </source>
</evidence>
<sequence>MAHTDKRRNWSQEDDLTLLKQVAADTPFAAEKGQLRKAWQGLAETLMSCENFGRVVDGKKEEKEKHMLLDDIITLLDDVKTEQQKTEAQKRSQDQDDKDKIEQGGLIVREMAMKTMKRKCDPEGDDPKRPALENRRNSLAAVILAESERDAVAREKQLAFEREKFESEFQQRQLDREDRKAECEHQLVLAYIESVKMTNIIKVLLDSKK</sequence>
<reference evidence="2" key="1">
    <citation type="submission" date="2018-07" db="EMBL/GenBank/DDBJ databases">
        <title>Annotation of Aphanomyces astaci genome assembly.</title>
        <authorList>
            <person name="Studholme D.J."/>
        </authorList>
    </citation>
    <scope>NUCLEOTIDE SEQUENCE [LARGE SCALE GENOMIC DNA]</scope>
    <source>
        <strain evidence="2">Pc</strain>
    </source>
</reference>
<evidence type="ECO:0000256" key="1">
    <source>
        <dbReference type="SAM" id="MobiDB-lite"/>
    </source>
</evidence>
<protein>
    <recommendedName>
        <fullName evidence="4">Myb-like domain-containing protein</fullName>
    </recommendedName>
</protein>